<comment type="caution">
    <text evidence="2">The sequence shown here is derived from an EMBL/GenBank/DDBJ whole genome shotgun (WGS) entry which is preliminary data.</text>
</comment>
<dbReference type="Proteomes" id="UP000297597">
    <property type="component" value="Unassembled WGS sequence"/>
</dbReference>
<sequence>MPVLMYTPSLLAPIDAVTGKLLDKFKMQSPSRIILNGEGKKLVAGTPGEAASLLAGEAGIDMTGMNFERVEEQGEHFDPGIKIKEYYWRSEPQTGPDGRPDHSKMRYLHLSALADTGQVVGFNLQDESGRGKKAVVSREAAQKTAVQFMQRYLDKGAAELEMHVYPLHEESIPEWVDRSKLEGDGQRPEFHFTFTRTHQGIPVLDRSYSVTVDGLTGRITAFYDGNSSSAVALPDSKNVVTAEAAKAEFLKSHPLRLVYLWPEYSGQKAPRPLLVYMPDYGVSWGGYIDAFTGKTVTVEMN</sequence>
<keyword evidence="3" id="KW-1185">Reference proteome</keyword>
<dbReference type="RefSeq" id="WP_134216048.1">
    <property type="nucleotide sequence ID" value="NZ_QFFZ01000084.1"/>
</dbReference>
<accession>A0A4Y7RIQ7</accession>
<name>A0A4Y7RIQ7_9FIRM</name>
<dbReference type="EMBL" id="QFFZ01000084">
    <property type="protein sequence ID" value="TEB08703.1"/>
    <property type="molecule type" value="Genomic_DNA"/>
</dbReference>
<dbReference type="Pfam" id="PF16244">
    <property type="entry name" value="DUF4901"/>
    <property type="match status" value="1"/>
</dbReference>
<proteinExistence type="predicted"/>
<evidence type="ECO:0000313" key="2">
    <source>
        <dbReference type="EMBL" id="TEB08703.1"/>
    </source>
</evidence>
<evidence type="ECO:0000259" key="1">
    <source>
        <dbReference type="Pfam" id="PF16244"/>
    </source>
</evidence>
<gene>
    <name evidence="2" type="ORF">Pmgp_03680</name>
</gene>
<dbReference type="OrthoDB" id="2379565at2"/>
<organism evidence="2 3">
    <name type="scientific">Pelotomaculum propionicicum</name>
    <dbReference type="NCBI Taxonomy" id="258475"/>
    <lineage>
        <taxon>Bacteria</taxon>
        <taxon>Bacillati</taxon>
        <taxon>Bacillota</taxon>
        <taxon>Clostridia</taxon>
        <taxon>Eubacteriales</taxon>
        <taxon>Desulfotomaculaceae</taxon>
        <taxon>Pelotomaculum</taxon>
    </lineage>
</organism>
<dbReference type="AlphaFoldDB" id="A0A4Y7RIQ7"/>
<reference evidence="2 3" key="1">
    <citation type="journal article" date="2018" name="Environ. Microbiol.">
        <title>Novel energy conservation strategies and behaviour of Pelotomaculum schinkii driving syntrophic propionate catabolism.</title>
        <authorList>
            <person name="Hidalgo-Ahumada C.A.P."/>
            <person name="Nobu M.K."/>
            <person name="Narihiro T."/>
            <person name="Tamaki H."/>
            <person name="Liu W.T."/>
            <person name="Kamagata Y."/>
            <person name="Stams A.J.M."/>
            <person name="Imachi H."/>
            <person name="Sousa D.Z."/>
        </authorList>
    </citation>
    <scope>NUCLEOTIDE SEQUENCE [LARGE SCALE GENOMIC DNA]</scope>
    <source>
        <strain evidence="2 3">MGP</strain>
    </source>
</reference>
<protein>
    <recommendedName>
        <fullName evidence="1">YcdB/YcdC repeated domain-containing protein</fullName>
    </recommendedName>
</protein>
<evidence type="ECO:0000313" key="3">
    <source>
        <dbReference type="Proteomes" id="UP000297597"/>
    </source>
</evidence>
<feature type="domain" description="YcdB/YcdC repeated" evidence="1">
    <location>
        <begin position="110"/>
        <end position="223"/>
    </location>
</feature>
<dbReference type="InterPro" id="IPR032599">
    <property type="entry name" value="YcdB/YcdC_rep_domain"/>
</dbReference>